<evidence type="ECO:0000256" key="3">
    <source>
        <dbReference type="ARBA" id="ARBA00008346"/>
    </source>
</evidence>
<evidence type="ECO:0000256" key="10">
    <source>
        <dbReference type="HAMAP-Rule" id="MF_00595"/>
    </source>
</evidence>
<dbReference type="Pfam" id="PF00311">
    <property type="entry name" value="PEPcase"/>
    <property type="match status" value="1"/>
</dbReference>
<feature type="active site" evidence="10 11">
    <location>
        <position position="146"/>
    </location>
</feature>
<dbReference type="GO" id="GO:0008964">
    <property type="term" value="F:phosphoenolpyruvate carboxylase activity"/>
    <property type="evidence" value="ECO:0007669"/>
    <property type="project" value="UniProtKB-UniRule"/>
</dbReference>
<accession>A0A220UI26</accession>
<dbReference type="InterPro" id="IPR033129">
    <property type="entry name" value="PEPCASE_His_AS"/>
</dbReference>
<comment type="subunit">
    <text evidence="10">Homotetramer.</text>
</comment>
<feature type="active site" evidence="10 12">
    <location>
        <position position="553"/>
    </location>
</feature>
<evidence type="ECO:0000256" key="2">
    <source>
        <dbReference type="ARBA" id="ARBA00003670"/>
    </source>
</evidence>
<evidence type="ECO:0000256" key="5">
    <source>
        <dbReference type="ARBA" id="ARBA00022419"/>
    </source>
</evidence>
<dbReference type="PROSITE" id="PS00781">
    <property type="entry name" value="PEPCASE_1"/>
    <property type="match status" value="1"/>
</dbReference>
<dbReference type="PANTHER" id="PTHR30523">
    <property type="entry name" value="PHOSPHOENOLPYRUVATE CARBOXYLASE"/>
    <property type="match status" value="1"/>
</dbReference>
<dbReference type="PRINTS" id="PR00150">
    <property type="entry name" value="PEPCARBXLASE"/>
</dbReference>
<dbReference type="GO" id="GO:0015977">
    <property type="term" value="P:carbon fixation"/>
    <property type="evidence" value="ECO:0007669"/>
    <property type="project" value="UniProtKB-UniRule"/>
</dbReference>
<evidence type="ECO:0000256" key="9">
    <source>
        <dbReference type="ARBA" id="ARBA00048995"/>
    </source>
</evidence>
<comment type="similarity">
    <text evidence="3 10">Belongs to the PEPCase type 1 family.</text>
</comment>
<comment type="function">
    <text evidence="2 10">Forms oxaloacetate, a four-carbon dicarboxylic acid source for the tricarboxylic acid cycle.</text>
</comment>
<protein>
    <recommendedName>
        <fullName evidence="5 10">Phosphoenolpyruvate carboxylase</fullName>
        <shortName evidence="10">PEPC</shortName>
        <shortName evidence="10">PEPCase</shortName>
        <ecNumber evidence="4 10">4.1.1.31</ecNumber>
    </recommendedName>
</protein>
<evidence type="ECO:0000256" key="12">
    <source>
        <dbReference type="PROSITE-ProRule" id="PRU10112"/>
    </source>
</evidence>
<dbReference type="GO" id="GO:0006099">
    <property type="term" value="P:tricarboxylic acid cycle"/>
    <property type="evidence" value="ECO:0007669"/>
    <property type="project" value="InterPro"/>
</dbReference>
<proteinExistence type="inferred from homology"/>
<evidence type="ECO:0000256" key="11">
    <source>
        <dbReference type="PROSITE-ProRule" id="PRU10111"/>
    </source>
</evidence>
<evidence type="ECO:0000256" key="7">
    <source>
        <dbReference type="ARBA" id="ARBA00023239"/>
    </source>
</evidence>
<dbReference type="AlphaFoldDB" id="A0A220UI26"/>
<evidence type="ECO:0000256" key="6">
    <source>
        <dbReference type="ARBA" id="ARBA00022842"/>
    </source>
</evidence>
<dbReference type="NCBIfam" id="NF000584">
    <property type="entry name" value="PRK00009.1"/>
    <property type="match status" value="1"/>
</dbReference>
<dbReference type="InterPro" id="IPR021135">
    <property type="entry name" value="PEP_COase"/>
</dbReference>
<dbReference type="PANTHER" id="PTHR30523:SF6">
    <property type="entry name" value="PHOSPHOENOLPYRUVATE CARBOXYLASE"/>
    <property type="match status" value="1"/>
</dbReference>
<keyword evidence="14" id="KW-1185">Reference proteome</keyword>
<keyword evidence="8 10" id="KW-0120">Carbon dioxide fixation</keyword>
<dbReference type="PROSITE" id="PS00393">
    <property type="entry name" value="PEPCASE_2"/>
    <property type="match status" value="1"/>
</dbReference>
<dbReference type="InterPro" id="IPR015813">
    <property type="entry name" value="Pyrv/PenolPyrv_kinase-like_dom"/>
</dbReference>
<dbReference type="InterPro" id="IPR018129">
    <property type="entry name" value="PEP_COase_Lys_AS"/>
</dbReference>
<dbReference type="GO" id="GO:0006107">
    <property type="term" value="P:oxaloacetate metabolic process"/>
    <property type="evidence" value="ECO:0007669"/>
    <property type="project" value="UniProtKB-UniRule"/>
</dbReference>
<dbReference type="GO" id="GO:0005829">
    <property type="term" value="C:cytosol"/>
    <property type="evidence" value="ECO:0007669"/>
    <property type="project" value="TreeGrafter"/>
</dbReference>
<dbReference type="InterPro" id="IPR022805">
    <property type="entry name" value="PEP_COase_bac/pln-type"/>
</dbReference>
<comment type="catalytic activity">
    <reaction evidence="9 10">
        <text>oxaloacetate + phosphate = phosphoenolpyruvate + hydrogencarbonate</text>
        <dbReference type="Rhea" id="RHEA:28370"/>
        <dbReference type="ChEBI" id="CHEBI:16452"/>
        <dbReference type="ChEBI" id="CHEBI:17544"/>
        <dbReference type="ChEBI" id="CHEBI:43474"/>
        <dbReference type="ChEBI" id="CHEBI:58702"/>
        <dbReference type="EC" id="4.1.1.31"/>
    </reaction>
</comment>
<dbReference type="HAMAP" id="MF_00595">
    <property type="entry name" value="PEPcase_type1"/>
    <property type="match status" value="1"/>
</dbReference>
<dbReference type="EC" id="4.1.1.31" evidence="4 10"/>
<evidence type="ECO:0000313" key="14">
    <source>
        <dbReference type="Proteomes" id="UP000198367"/>
    </source>
</evidence>
<comment type="cofactor">
    <cofactor evidence="1 10">
        <name>Mg(2+)</name>
        <dbReference type="ChEBI" id="CHEBI:18420"/>
    </cofactor>
</comment>
<evidence type="ECO:0000256" key="1">
    <source>
        <dbReference type="ARBA" id="ARBA00001946"/>
    </source>
</evidence>
<keyword evidence="6 10" id="KW-0460">Magnesium</keyword>
<evidence type="ECO:0000256" key="4">
    <source>
        <dbReference type="ARBA" id="ARBA00012305"/>
    </source>
</evidence>
<dbReference type="RefSeq" id="WP_089066704.1">
    <property type="nucleotide sequence ID" value="NZ_CP022358.1"/>
</dbReference>
<evidence type="ECO:0000313" key="13">
    <source>
        <dbReference type="EMBL" id="ASK67591.1"/>
    </source>
</evidence>
<reference evidence="13 14" key="1">
    <citation type="submission" date="2017-07" db="EMBL/GenBank/DDBJ databases">
        <title>Phenotypical and genomic characterization of a clinical isolate of Shewanella bicestrii sp. nov. producing an extended-spectrum beta-lactamase and a new oxacillinase variant.</title>
        <authorList>
            <person name="Jousset A.B."/>
            <person name="Bonnin R.A."/>
            <person name="Girlich D."/>
            <person name="Dabos L."/>
            <person name="Potron A."/>
            <person name="Dortet L."/>
            <person name="Glaser P."/>
            <person name="Naas T."/>
        </authorList>
    </citation>
    <scope>NUCLEOTIDE SEQUENCE [LARGE SCALE GENOMIC DNA]</scope>
    <source>
        <strain evidence="13 14">JAB-1</strain>
    </source>
</reference>
<keyword evidence="13" id="KW-0670">Pyruvate</keyword>
<keyword evidence="7 10" id="KW-0456">Lyase</keyword>
<dbReference type="GO" id="GO:0000287">
    <property type="term" value="F:magnesium ion binding"/>
    <property type="evidence" value="ECO:0007669"/>
    <property type="project" value="UniProtKB-UniRule"/>
</dbReference>
<organism evidence="13 14">
    <name type="scientific">Shewanella bicestrii</name>
    <dbReference type="NCBI Taxonomy" id="2018305"/>
    <lineage>
        <taxon>Bacteria</taxon>
        <taxon>Pseudomonadati</taxon>
        <taxon>Pseudomonadota</taxon>
        <taxon>Gammaproteobacteria</taxon>
        <taxon>Alteromonadales</taxon>
        <taxon>Shewanellaceae</taxon>
        <taxon>Shewanella</taxon>
    </lineage>
</organism>
<dbReference type="EMBL" id="CP022358">
    <property type="protein sequence ID" value="ASK67591.1"/>
    <property type="molecule type" value="Genomic_DNA"/>
</dbReference>
<dbReference type="SUPFAM" id="SSF51621">
    <property type="entry name" value="Phosphoenolpyruvate/pyruvate domain"/>
    <property type="match status" value="1"/>
</dbReference>
<gene>
    <name evidence="10" type="primary">ppc</name>
    <name evidence="13" type="ORF">CF168_01280</name>
</gene>
<dbReference type="Gene3D" id="1.20.1440.90">
    <property type="entry name" value="Phosphoenolpyruvate/pyruvate domain"/>
    <property type="match status" value="1"/>
</dbReference>
<evidence type="ECO:0000256" key="8">
    <source>
        <dbReference type="ARBA" id="ARBA00023300"/>
    </source>
</evidence>
<sequence length="889" mass="100271">MAGNVADNVTDMYASLRSNVSMLGQILGDTMRTHLGDSFLEKVEQIRKLAKDSRRGDEAAREQMLELLTALPDEELVPFAKAFNQFLNLANLSEQFHTISRNCDELVCVPDPVEQLLGRMLNGRIDQTKMLDCLKTLDIDLVLTAHPTEISRRTLIQKYAAIVDCLAEQENNQLSDRERRQINLRLRQLIAQIWHTNEIRRERPTPVDEARWGLSTIEESLWHAVPDFLRQLNDQVQDRTGQQLPIDIAPVRFSSWMGGDRDGNPFVTAKVTQEVLDRNRHAAARLFLKDIVLLVGELSMEEANSELMAYTNNSCEPYRFVLRSLRQKLRDTIDYLNARIEGHNPEVDKSTLIWQESDLKAPLEMLYKSLCDCGMRLIANGLLLDILRRLACFGIHMLRLDIRQDAGRHCDVLAELTRYLGMGDFNHWDETEKQAFLLRELSNRRPLIPSNWQPSADVAEVLNTCRLIAKHPAKALGSYVISMASKPSDVLTVLLLLKETGCTHPMRVVPLFETLSDLNNAAECITALLDIDWYRGYTKGMQEVMIGYSDSAKDAGVMAAAWAQYRAQEQLVAVCKQAGVKLTLFHGRGGSIGRGGGPAHKAILSQPPGSVDGRIRVTEQGEMIRFKFGLPKLAVQSLALYTSAVLEATLLPPPEPKQEWRNCMERIAEESVSAYRGIVREEPDFVPYFRAATPEVELGKLPLGSRPAKRRVDGGIESLRAIPWIFAWSQNRLMLPAWLGAGEALQAACQRGEIGLLQDMEREWPFFSTRISMLEMVYAKAEPNLARYYETCLVPPNLHHLGETLRQRLDLGIKVVLELTKSDTLMAHTPWNRESVKLRNPYIDPLNFLQTELLARTRKETTEAPASEHVQLALMLTIAGVAAGMRNTG</sequence>
<name>A0A220UI26_9GAMM</name>
<dbReference type="KEGG" id="sbj:CF168_01280"/>
<dbReference type="Proteomes" id="UP000198367">
    <property type="component" value="Chromosome"/>
</dbReference>